<reference evidence="13 14" key="1">
    <citation type="submission" date="2011-07" db="EMBL/GenBank/DDBJ databases">
        <title>Genome Sequence of Propionibacterium acnes SK182B-JCVI.</title>
        <authorList>
            <person name="Durkin A.S."/>
            <person name="Madupu R."/>
            <person name="Hostetler J."/>
            <person name="Radune D."/>
            <person name="Torralba M."/>
            <person name="Methe B."/>
            <person name="Sutton G."/>
            <person name="Strausberg R.L."/>
            <person name="Nelson K.E."/>
        </authorList>
    </citation>
    <scope>NUCLEOTIDE SEQUENCE [LARGE SCALE GENOMIC DNA]</scope>
    <source>
        <strain evidence="13 14">SK182B-JCVI</strain>
    </source>
</reference>
<evidence type="ECO:0000256" key="4">
    <source>
        <dbReference type="ARBA" id="ARBA00013085"/>
    </source>
</evidence>
<dbReference type="AlphaFoldDB" id="F9NSU6"/>
<comment type="cofactor">
    <cofactor evidence="1 12">
        <name>Mg(2+)</name>
        <dbReference type="ChEBI" id="CHEBI:18420"/>
    </cofactor>
</comment>
<evidence type="ECO:0000256" key="8">
    <source>
        <dbReference type="ARBA" id="ARBA00022842"/>
    </source>
</evidence>
<organism evidence="13 14">
    <name type="scientific">[Propionibacterium] namnetense SK182B-JCVI</name>
    <dbReference type="NCBI Taxonomy" id="1051006"/>
    <lineage>
        <taxon>Bacteria</taxon>
        <taxon>Bacillati</taxon>
        <taxon>Actinomycetota</taxon>
        <taxon>Actinomycetes</taxon>
        <taxon>Propionibacteriales</taxon>
        <taxon>Propionibacteriaceae</taxon>
        <taxon>Cutibacterium</taxon>
    </lineage>
</organism>
<evidence type="ECO:0000256" key="5">
    <source>
        <dbReference type="ARBA" id="ARBA00021697"/>
    </source>
</evidence>
<evidence type="ECO:0000256" key="9">
    <source>
        <dbReference type="ARBA" id="ARBA00033209"/>
    </source>
</evidence>
<evidence type="ECO:0000256" key="1">
    <source>
        <dbReference type="ARBA" id="ARBA00001946"/>
    </source>
</evidence>
<keyword evidence="6 12" id="KW-0479">Metal-binding</keyword>
<dbReference type="SUPFAM" id="SSF56655">
    <property type="entry name" value="Carbohydrate phosphatase"/>
    <property type="match status" value="1"/>
</dbReference>
<dbReference type="EMBL" id="AFUN01000007">
    <property type="protein sequence ID" value="EGR97571.1"/>
    <property type="molecule type" value="Genomic_DNA"/>
</dbReference>
<name>F9NSU6_9ACTN</name>
<evidence type="ECO:0000313" key="13">
    <source>
        <dbReference type="EMBL" id="EGR97571.1"/>
    </source>
</evidence>
<dbReference type="PANTHER" id="PTHR43200:SF6">
    <property type="entry name" value="3'(2'),5'-BISPHOSPHATE NUCLEOTIDASE"/>
    <property type="match status" value="1"/>
</dbReference>
<evidence type="ECO:0000256" key="7">
    <source>
        <dbReference type="ARBA" id="ARBA00022801"/>
    </source>
</evidence>
<evidence type="ECO:0000256" key="12">
    <source>
        <dbReference type="PIRSR" id="PIRSR600760-2"/>
    </source>
</evidence>
<proteinExistence type="inferred from homology"/>
<comment type="caution">
    <text evidence="13">The sequence shown here is derived from an EMBL/GenBank/DDBJ whole genome shotgun (WGS) entry which is preliminary data.</text>
</comment>
<dbReference type="GO" id="GO:0004401">
    <property type="term" value="F:histidinol-phosphatase activity"/>
    <property type="evidence" value="ECO:0007669"/>
    <property type="project" value="UniProtKB-EC"/>
</dbReference>
<protein>
    <recommendedName>
        <fullName evidence="5">Histidinol-phosphatase</fullName>
        <ecNumber evidence="4">3.1.3.15</ecNumber>
    </recommendedName>
    <alternativeName>
        <fullName evidence="9">Histidinol-phosphate phosphatase</fullName>
    </alternativeName>
</protein>
<dbReference type="GO" id="GO:0046872">
    <property type="term" value="F:metal ion binding"/>
    <property type="evidence" value="ECO:0007669"/>
    <property type="project" value="UniProtKB-KW"/>
</dbReference>
<feature type="binding site" evidence="12">
    <location>
        <position position="128"/>
    </location>
    <ligand>
        <name>Mg(2+)</name>
        <dbReference type="ChEBI" id="CHEBI:18420"/>
        <label>1</label>
        <note>catalytic</note>
    </ligand>
</feature>
<dbReference type="PANTHER" id="PTHR43200">
    <property type="entry name" value="PHOSPHATASE"/>
    <property type="match status" value="1"/>
</dbReference>
<dbReference type="FunFam" id="3.30.540.10:FF:000003">
    <property type="entry name" value="Inositol-1-monophosphatase"/>
    <property type="match status" value="1"/>
</dbReference>
<dbReference type="Pfam" id="PF00459">
    <property type="entry name" value="Inositol_P"/>
    <property type="match status" value="1"/>
</dbReference>
<dbReference type="GO" id="GO:0000105">
    <property type="term" value="P:L-histidine biosynthetic process"/>
    <property type="evidence" value="ECO:0007669"/>
    <property type="project" value="TreeGrafter"/>
</dbReference>
<dbReference type="InterPro" id="IPR020583">
    <property type="entry name" value="Inositol_monoP_metal-BS"/>
</dbReference>
<evidence type="ECO:0000256" key="11">
    <source>
        <dbReference type="ARBA" id="ARBA00053547"/>
    </source>
</evidence>
<evidence type="ECO:0000256" key="10">
    <source>
        <dbReference type="ARBA" id="ARBA00049158"/>
    </source>
</evidence>
<dbReference type="Gene3D" id="3.40.190.80">
    <property type="match status" value="1"/>
</dbReference>
<dbReference type="PROSITE" id="PS00629">
    <property type="entry name" value="IMP_1"/>
    <property type="match status" value="1"/>
</dbReference>
<feature type="binding site" evidence="12">
    <location>
        <position position="273"/>
    </location>
    <ligand>
        <name>Mg(2+)</name>
        <dbReference type="ChEBI" id="CHEBI:18420"/>
        <label>1</label>
        <note>catalytic</note>
    </ligand>
</feature>
<comment type="similarity">
    <text evidence="3">Belongs to the inositol monophosphatase superfamily.</text>
</comment>
<accession>F9NSU6</accession>
<keyword evidence="7" id="KW-0378">Hydrolase</keyword>
<feature type="binding site" evidence="12">
    <location>
        <position position="146"/>
    </location>
    <ligand>
        <name>Mg(2+)</name>
        <dbReference type="ChEBI" id="CHEBI:18420"/>
        <label>1</label>
        <note>catalytic</note>
    </ligand>
</feature>
<evidence type="ECO:0000256" key="2">
    <source>
        <dbReference type="ARBA" id="ARBA00004970"/>
    </source>
</evidence>
<evidence type="ECO:0000313" key="14">
    <source>
        <dbReference type="Proteomes" id="UP000007832"/>
    </source>
</evidence>
<gene>
    <name evidence="13" type="primary">hisN</name>
    <name evidence="13" type="ORF">HMPREF1162_0112</name>
</gene>
<comment type="catalytic activity">
    <reaction evidence="10">
        <text>L-histidinol phosphate + H2O = L-histidinol + phosphate</text>
        <dbReference type="Rhea" id="RHEA:14465"/>
        <dbReference type="ChEBI" id="CHEBI:15377"/>
        <dbReference type="ChEBI" id="CHEBI:43474"/>
        <dbReference type="ChEBI" id="CHEBI:57699"/>
        <dbReference type="ChEBI" id="CHEBI:57980"/>
        <dbReference type="EC" id="3.1.3.15"/>
    </reaction>
</comment>
<sequence length="321" mass="35001">MDAVEGIIVKLEINNGVTGPRTTAPEITVRILNTHQQTLRNSQSRLICSMWRSCQYGVGMANHTDDLRLAHILADNADSLTMSRFGARDLTISTKPDHSEVTDADLAVEDSVRRTLSRMRSRDAVHGEERGDTGDGPRRWIIDPIDGTANFLRGVAVWATLIALSVEDEIVASVVSAPALKRRWWAARGLGAWTGKSLASATPIHVSNVRSLDDAFLSYSSLHGWVESGRGRGFGELMRSVWRTRAFGDFWSYMMVAEGVVDLACEPELGLHDMAALDIIVTEAGGKFTGLDGRDGPWSGNAMASNGFLHTEALAMVQPEP</sequence>
<dbReference type="PRINTS" id="PR00377">
    <property type="entry name" value="IMPHPHTASES"/>
</dbReference>
<dbReference type="eggNOG" id="COG0483">
    <property type="taxonomic scope" value="Bacteria"/>
</dbReference>
<evidence type="ECO:0000256" key="3">
    <source>
        <dbReference type="ARBA" id="ARBA00009759"/>
    </source>
</evidence>
<dbReference type="Proteomes" id="UP000007832">
    <property type="component" value="Unassembled WGS sequence"/>
</dbReference>
<feature type="binding site" evidence="12">
    <location>
        <position position="145"/>
    </location>
    <ligand>
        <name>Mg(2+)</name>
        <dbReference type="ChEBI" id="CHEBI:18420"/>
        <label>1</label>
        <note>catalytic</note>
    </ligand>
</feature>
<dbReference type="InterPro" id="IPR051090">
    <property type="entry name" value="Inositol_monoP_superfamily"/>
</dbReference>
<dbReference type="Gene3D" id="3.30.540.10">
    <property type="entry name" value="Fructose-1,6-Bisphosphatase, subunit A, domain 1"/>
    <property type="match status" value="1"/>
</dbReference>
<dbReference type="InterPro" id="IPR000760">
    <property type="entry name" value="Inositol_monophosphatase-like"/>
</dbReference>
<dbReference type="EC" id="3.1.3.15" evidence="4"/>
<feature type="binding site" evidence="12">
    <location>
        <position position="143"/>
    </location>
    <ligand>
        <name>Mg(2+)</name>
        <dbReference type="ChEBI" id="CHEBI:18420"/>
        <label>1</label>
        <note>catalytic</note>
    </ligand>
</feature>
<dbReference type="PATRIC" id="fig|1051006.4.peg.239"/>
<comment type="pathway">
    <text evidence="2">Amino-acid biosynthesis; L-histidine biosynthesis; L-histidine from 5-phospho-alpha-D-ribose 1-diphosphate: step 8/9.</text>
</comment>
<comment type="function">
    <text evidence="11">Catalyzes the dephosphorylation of histidinol-phosphate to histidinol, the direct precursor of histidine.</text>
</comment>
<dbReference type="STRING" id="1574624.GCA_001642025_00704"/>
<evidence type="ECO:0000256" key="6">
    <source>
        <dbReference type="ARBA" id="ARBA00022723"/>
    </source>
</evidence>
<keyword evidence="8 12" id="KW-0460">Magnesium</keyword>